<organism evidence="13 14">
    <name type="scientific">Natronincola peptidivorans</name>
    <dbReference type="NCBI Taxonomy" id="426128"/>
    <lineage>
        <taxon>Bacteria</taxon>
        <taxon>Bacillati</taxon>
        <taxon>Bacillota</taxon>
        <taxon>Clostridia</taxon>
        <taxon>Peptostreptococcales</taxon>
        <taxon>Natronincolaceae</taxon>
        <taxon>Natronincola</taxon>
    </lineage>
</organism>
<dbReference type="Gene3D" id="3.30.420.10">
    <property type="entry name" value="Ribonuclease H-like superfamily/Ribonuclease H"/>
    <property type="match status" value="1"/>
</dbReference>
<dbReference type="PANTHER" id="PTHR10642">
    <property type="entry name" value="RIBONUCLEASE H1"/>
    <property type="match status" value="1"/>
</dbReference>
<dbReference type="InterPro" id="IPR050092">
    <property type="entry name" value="RNase_H"/>
</dbReference>
<dbReference type="InterPro" id="IPR012337">
    <property type="entry name" value="RNaseH-like_sf"/>
</dbReference>
<evidence type="ECO:0000259" key="12">
    <source>
        <dbReference type="PROSITE" id="PS50879"/>
    </source>
</evidence>
<keyword evidence="7" id="KW-0540">Nuclease</keyword>
<comment type="subunit">
    <text evidence="5">Monomer.</text>
</comment>
<dbReference type="PANTHER" id="PTHR10642:SF26">
    <property type="entry name" value="RIBONUCLEASE H1"/>
    <property type="match status" value="1"/>
</dbReference>
<dbReference type="PROSITE" id="PS50879">
    <property type="entry name" value="RNASE_H_1"/>
    <property type="match status" value="1"/>
</dbReference>
<evidence type="ECO:0000256" key="6">
    <source>
        <dbReference type="ARBA" id="ARBA00012180"/>
    </source>
</evidence>
<evidence type="ECO:0000256" key="2">
    <source>
        <dbReference type="ARBA" id="ARBA00001946"/>
    </source>
</evidence>
<reference evidence="13 14" key="1">
    <citation type="submission" date="2016-10" db="EMBL/GenBank/DDBJ databases">
        <authorList>
            <person name="de Groot N.N."/>
        </authorList>
    </citation>
    <scope>NUCLEOTIDE SEQUENCE [LARGE SCALE GENOMIC DNA]</scope>
    <source>
        <strain evidence="13 14">DSM 18979</strain>
    </source>
</reference>
<dbReference type="STRING" id="426128.SAMN05660297_00037"/>
<comment type="cofactor">
    <cofactor evidence="2">
        <name>Mg(2+)</name>
        <dbReference type="ChEBI" id="CHEBI:18420"/>
    </cofactor>
</comment>
<dbReference type="GO" id="GO:0003676">
    <property type="term" value="F:nucleic acid binding"/>
    <property type="evidence" value="ECO:0007669"/>
    <property type="project" value="InterPro"/>
</dbReference>
<feature type="domain" description="RNase H type-1" evidence="12">
    <location>
        <begin position="1"/>
        <end position="145"/>
    </location>
</feature>
<dbReference type="InterPro" id="IPR036397">
    <property type="entry name" value="RNaseH_sf"/>
</dbReference>
<dbReference type="EMBL" id="FOHU01000001">
    <property type="protein sequence ID" value="SES63948.1"/>
    <property type="molecule type" value="Genomic_DNA"/>
</dbReference>
<sequence>MKNIIIYTDGACRGNGQENALGGYGIILMYKNNKKEIKKAFPDTTNNKMELSAVIDALEMLKEPCNVEVYSDSAYVVNAINQNWIDNWIKKGWKTAKKEPVKNKELWLRLIEMLSYHNVKFIKVKGHSDNEYNNRCDQLANEAMDEYTGE</sequence>
<proteinExistence type="inferred from homology"/>
<dbReference type="CDD" id="cd09278">
    <property type="entry name" value="RNase_HI_prokaryote_like"/>
    <property type="match status" value="1"/>
</dbReference>
<keyword evidence="8" id="KW-0479">Metal-binding</keyword>
<dbReference type="NCBIfam" id="NF001236">
    <property type="entry name" value="PRK00203.1"/>
    <property type="match status" value="1"/>
</dbReference>
<evidence type="ECO:0000256" key="11">
    <source>
        <dbReference type="ARBA" id="ARBA00022842"/>
    </source>
</evidence>
<dbReference type="SUPFAM" id="SSF53098">
    <property type="entry name" value="Ribonuclease H-like"/>
    <property type="match status" value="1"/>
</dbReference>
<dbReference type="GO" id="GO:0046872">
    <property type="term" value="F:metal ion binding"/>
    <property type="evidence" value="ECO:0007669"/>
    <property type="project" value="UniProtKB-KW"/>
</dbReference>
<dbReference type="FunFam" id="3.30.420.10:FF:000089">
    <property type="entry name" value="Ribonuclease H"/>
    <property type="match status" value="1"/>
</dbReference>
<dbReference type="EC" id="3.1.26.4" evidence="6"/>
<dbReference type="InterPro" id="IPR022892">
    <property type="entry name" value="RNaseHI"/>
</dbReference>
<evidence type="ECO:0000313" key="13">
    <source>
        <dbReference type="EMBL" id="SES63948.1"/>
    </source>
</evidence>
<dbReference type="Pfam" id="PF00075">
    <property type="entry name" value="RNase_H"/>
    <property type="match status" value="1"/>
</dbReference>
<dbReference type="GO" id="GO:0004523">
    <property type="term" value="F:RNA-DNA hybrid ribonuclease activity"/>
    <property type="evidence" value="ECO:0007669"/>
    <property type="project" value="UniProtKB-EC"/>
</dbReference>
<comment type="similarity">
    <text evidence="4">Belongs to the RNase H family.</text>
</comment>
<evidence type="ECO:0000256" key="5">
    <source>
        <dbReference type="ARBA" id="ARBA00011245"/>
    </source>
</evidence>
<dbReference type="InterPro" id="IPR002156">
    <property type="entry name" value="RNaseH_domain"/>
</dbReference>
<dbReference type="Proteomes" id="UP000199568">
    <property type="component" value="Unassembled WGS sequence"/>
</dbReference>
<dbReference type="AlphaFoldDB" id="A0A1H9Y5H0"/>
<protein>
    <recommendedName>
        <fullName evidence="6">ribonuclease H</fullName>
        <ecNumber evidence="6">3.1.26.4</ecNumber>
    </recommendedName>
</protein>
<evidence type="ECO:0000256" key="8">
    <source>
        <dbReference type="ARBA" id="ARBA00022723"/>
    </source>
</evidence>
<comment type="catalytic activity">
    <reaction evidence="1">
        <text>Endonucleolytic cleavage to 5'-phosphomonoester.</text>
        <dbReference type="EC" id="3.1.26.4"/>
    </reaction>
</comment>
<dbReference type="GO" id="GO:0043137">
    <property type="term" value="P:DNA replication, removal of RNA primer"/>
    <property type="evidence" value="ECO:0007669"/>
    <property type="project" value="TreeGrafter"/>
</dbReference>
<evidence type="ECO:0000256" key="4">
    <source>
        <dbReference type="ARBA" id="ARBA00005300"/>
    </source>
</evidence>
<comment type="function">
    <text evidence="3">Endonuclease that specifically degrades the RNA of RNA-DNA hybrids.</text>
</comment>
<name>A0A1H9Y5H0_9FIRM</name>
<evidence type="ECO:0000256" key="9">
    <source>
        <dbReference type="ARBA" id="ARBA00022759"/>
    </source>
</evidence>
<evidence type="ECO:0000256" key="3">
    <source>
        <dbReference type="ARBA" id="ARBA00004065"/>
    </source>
</evidence>
<keyword evidence="9" id="KW-0255">Endonuclease</keyword>
<keyword evidence="10" id="KW-0378">Hydrolase</keyword>
<keyword evidence="14" id="KW-1185">Reference proteome</keyword>
<evidence type="ECO:0000256" key="1">
    <source>
        <dbReference type="ARBA" id="ARBA00000077"/>
    </source>
</evidence>
<gene>
    <name evidence="13" type="ORF">SAMN05660297_00037</name>
</gene>
<dbReference type="OrthoDB" id="7845843at2"/>
<evidence type="ECO:0000256" key="10">
    <source>
        <dbReference type="ARBA" id="ARBA00022801"/>
    </source>
</evidence>
<evidence type="ECO:0000256" key="7">
    <source>
        <dbReference type="ARBA" id="ARBA00022722"/>
    </source>
</evidence>
<accession>A0A1H9Y5H0</accession>
<evidence type="ECO:0000313" key="14">
    <source>
        <dbReference type="Proteomes" id="UP000199568"/>
    </source>
</evidence>
<dbReference type="RefSeq" id="WP_090437681.1">
    <property type="nucleotide sequence ID" value="NZ_FOHU01000001.1"/>
</dbReference>
<keyword evidence="11" id="KW-0460">Magnesium</keyword>